<comment type="caution">
    <text evidence="2">The sequence shown here is derived from an EMBL/GenBank/DDBJ whole genome shotgun (WGS) entry which is preliminary data.</text>
</comment>
<dbReference type="EMBL" id="BGZK01000197">
    <property type="protein sequence ID" value="GBP27697.1"/>
    <property type="molecule type" value="Genomic_DNA"/>
</dbReference>
<evidence type="ECO:0000313" key="3">
    <source>
        <dbReference type="Proteomes" id="UP000299102"/>
    </source>
</evidence>
<gene>
    <name evidence="2" type="ORF">EVAR_12744_1</name>
</gene>
<evidence type="ECO:0000256" key="1">
    <source>
        <dbReference type="SAM" id="MobiDB-lite"/>
    </source>
</evidence>
<dbReference type="OrthoDB" id="7362285at2759"/>
<feature type="region of interest" description="Disordered" evidence="1">
    <location>
        <begin position="199"/>
        <end position="231"/>
    </location>
</feature>
<name>A0A4C1UNT0_EUMVA</name>
<dbReference type="AlphaFoldDB" id="A0A4C1UNT0"/>
<reference evidence="2 3" key="1">
    <citation type="journal article" date="2019" name="Commun. Biol.">
        <title>The bagworm genome reveals a unique fibroin gene that provides high tensile strength.</title>
        <authorList>
            <person name="Kono N."/>
            <person name="Nakamura H."/>
            <person name="Ohtoshi R."/>
            <person name="Tomita M."/>
            <person name="Numata K."/>
            <person name="Arakawa K."/>
        </authorList>
    </citation>
    <scope>NUCLEOTIDE SEQUENCE [LARGE SCALE GENOMIC DNA]</scope>
</reference>
<protein>
    <submittedName>
        <fullName evidence="2">Uncharacterized protein</fullName>
    </submittedName>
</protein>
<proteinExistence type="predicted"/>
<sequence>MISGPGAEVVNRARAETEYGIDVRIKSAIESGLKKDQEGNRYQTANTINSKFDFIKDTIEELINSPCGLSRERITHRHAIYWKKQHNVCWAKNPFLDLSRTVLLTKEISRDSCACVRINGVYTDWFDIRRGVRQGCDSITKQNRYWNREWDRIDGIDSVIVIRSSTKIEMKIEARIEATVFVGALSIFPNTHQYLIRRRRPPPPAARTGHADPARYPYSAAGAAPEQCDETTSRRGVQIAFGREPKAVASRRGRDRYLVYSLNKQNLINQTNPTMK</sequence>
<dbReference type="Proteomes" id="UP000299102">
    <property type="component" value="Unassembled WGS sequence"/>
</dbReference>
<organism evidence="2 3">
    <name type="scientific">Eumeta variegata</name>
    <name type="common">Bagworm moth</name>
    <name type="synonym">Eumeta japonica</name>
    <dbReference type="NCBI Taxonomy" id="151549"/>
    <lineage>
        <taxon>Eukaryota</taxon>
        <taxon>Metazoa</taxon>
        <taxon>Ecdysozoa</taxon>
        <taxon>Arthropoda</taxon>
        <taxon>Hexapoda</taxon>
        <taxon>Insecta</taxon>
        <taxon>Pterygota</taxon>
        <taxon>Neoptera</taxon>
        <taxon>Endopterygota</taxon>
        <taxon>Lepidoptera</taxon>
        <taxon>Glossata</taxon>
        <taxon>Ditrysia</taxon>
        <taxon>Tineoidea</taxon>
        <taxon>Psychidae</taxon>
        <taxon>Oiketicinae</taxon>
        <taxon>Eumeta</taxon>
    </lineage>
</organism>
<evidence type="ECO:0000313" key="2">
    <source>
        <dbReference type="EMBL" id="GBP27697.1"/>
    </source>
</evidence>
<accession>A0A4C1UNT0</accession>
<keyword evidence="3" id="KW-1185">Reference proteome</keyword>